<gene>
    <name evidence="1" type="ORF">BO95DRAFT_500959</name>
</gene>
<evidence type="ECO:0000313" key="2">
    <source>
        <dbReference type="Proteomes" id="UP000249057"/>
    </source>
</evidence>
<proteinExistence type="predicted"/>
<evidence type="ECO:0000313" key="1">
    <source>
        <dbReference type="EMBL" id="RAH43791.1"/>
    </source>
</evidence>
<organism evidence="1 2">
    <name type="scientific">Aspergillus brunneoviolaceus CBS 621.78</name>
    <dbReference type="NCBI Taxonomy" id="1450534"/>
    <lineage>
        <taxon>Eukaryota</taxon>
        <taxon>Fungi</taxon>
        <taxon>Dikarya</taxon>
        <taxon>Ascomycota</taxon>
        <taxon>Pezizomycotina</taxon>
        <taxon>Eurotiomycetes</taxon>
        <taxon>Eurotiomycetidae</taxon>
        <taxon>Eurotiales</taxon>
        <taxon>Aspergillaceae</taxon>
        <taxon>Aspergillus</taxon>
        <taxon>Aspergillus subgen. Circumdati</taxon>
    </lineage>
</organism>
<reference evidence="1" key="1">
    <citation type="submission" date="2018-02" db="EMBL/GenBank/DDBJ databases">
        <title>The genomes of Aspergillus section Nigri reveals drivers in fungal speciation.</title>
        <authorList>
            <consortium name="DOE Joint Genome Institute"/>
            <person name="Vesth T.C."/>
            <person name="Nybo J."/>
            <person name="Theobald S."/>
            <person name="Brandl J."/>
            <person name="Frisvad J.C."/>
            <person name="Nielsen K.F."/>
            <person name="Lyhne E.K."/>
            <person name="Kogle M.E."/>
            <person name="Kuo A."/>
            <person name="Riley R."/>
            <person name="Clum A."/>
            <person name="Nolan M."/>
            <person name="Lipzen A."/>
            <person name="Salamov A."/>
            <person name="Henrissat B."/>
            <person name="Wiebenga A."/>
            <person name="De vries R.P."/>
            <person name="Grigoriev I.V."/>
            <person name="Mortensen U.H."/>
            <person name="Andersen M.R."/>
            <person name="Baker S.E."/>
        </authorList>
    </citation>
    <scope>NUCLEOTIDE SEQUENCE</scope>
    <source>
        <strain evidence="1">CBS 621.78</strain>
    </source>
</reference>
<keyword evidence="2" id="KW-1185">Reference proteome</keyword>
<dbReference type="Proteomes" id="UP000249057">
    <property type="component" value="Unassembled WGS sequence"/>
</dbReference>
<protein>
    <submittedName>
        <fullName evidence="1">Acid phosphatase</fullName>
    </submittedName>
</protein>
<dbReference type="EMBL" id="KZ825359">
    <property type="protein sequence ID" value="RAH43791.1"/>
    <property type="molecule type" value="Genomic_DNA"/>
</dbReference>
<name>A0ACD1G3J8_9EURO</name>
<sequence>MTAMYTLKSFVLSVAFTTAVEASAIHQRATPTQPNWFQTSPNLYAGTVATGAAPFLAESNPAPFGDATYVPNAPLETSESIQGAKGRNIFHLMGDLSPYFSPPEGFGVNEYPLPKGAHITQMHMLQRHGARYPSSSEGLDTWGAAIANAAAKGHVFSGKLEFLNQWSYNLGKEILVPQGRQELFDAGVLNFYNYGHLYDNSNRTSKLVVRTTLQARMLESCENFLAGFFGLNWRDHANILATIDPATTGQSACTKASETMMESVQVPVGTWMASYLQERTAELRHLTGSYNWTVTDTYHAQALCPYETISFGYSDFCQLFTYEDWENWAYLMDLEFAGLSGFHSPTGRAQGIAFVEEFLARVEGHLLEVPANTTGANLTLDTNPVTFPLDQKLYLEFTHDANIVSVLTAFGLTQFADPLPLTGPTKDQQFHSSRIVPFAGRLNIEIISAPHRVSTKRSSSKAASKNGDYVTGSGPTQYVHFIQNQRTIPLHASFDECEYREDGWCELSTFLKIQRQSLAEAQYQYACFGNWTMKGWGAVTDGVPA</sequence>
<accession>A0ACD1G3J8</accession>